<dbReference type="GO" id="GO:0003919">
    <property type="term" value="F:FMN adenylyltransferase activity"/>
    <property type="evidence" value="ECO:0007669"/>
    <property type="project" value="TreeGrafter"/>
</dbReference>
<evidence type="ECO:0000256" key="1">
    <source>
        <dbReference type="ARBA" id="ARBA00022679"/>
    </source>
</evidence>
<keyword evidence="4" id="KW-0067">ATP-binding</keyword>
<evidence type="ECO:0000256" key="2">
    <source>
        <dbReference type="ARBA" id="ARBA00022695"/>
    </source>
</evidence>
<organism evidence="5">
    <name type="scientific">Timema californicum</name>
    <name type="common">California timema</name>
    <name type="synonym">Walking stick</name>
    <dbReference type="NCBI Taxonomy" id="61474"/>
    <lineage>
        <taxon>Eukaryota</taxon>
        <taxon>Metazoa</taxon>
        <taxon>Ecdysozoa</taxon>
        <taxon>Arthropoda</taxon>
        <taxon>Hexapoda</taxon>
        <taxon>Insecta</taxon>
        <taxon>Pterygota</taxon>
        <taxon>Neoptera</taxon>
        <taxon>Polyneoptera</taxon>
        <taxon>Phasmatodea</taxon>
        <taxon>Timematodea</taxon>
        <taxon>Timematoidea</taxon>
        <taxon>Timematidae</taxon>
        <taxon>Timema</taxon>
    </lineage>
</organism>
<dbReference type="AlphaFoldDB" id="A0A7R9J807"/>
<keyword evidence="2" id="KW-0548">Nucleotidyltransferase</keyword>
<dbReference type="GO" id="GO:0005524">
    <property type="term" value="F:ATP binding"/>
    <property type="evidence" value="ECO:0007669"/>
    <property type="project" value="UniProtKB-KW"/>
</dbReference>
<gene>
    <name evidence="5" type="ORF">TCMB3V08_LOCUS6928</name>
</gene>
<dbReference type="InterPro" id="IPR014729">
    <property type="entry name" value="Rossmann-like_a/b/a_fold"/>
</dbReference>
<keyword evidence="1" id="KW-0808">Transferase</keyword>
<dbReference type="PANTHER" id="PTHR23293:SF9">
    <property type="entry name" value="FAD SYNTHASE"/>
    <property type="match status" value="1"/>
</dbReference>
<keyword evidence="3" id="KW-0547">Nucleotide-binding</keyword>
<accession>A0A7R9J807</accession>
<evidence type="ECO:0000313" key="5">
    <source>
        <dbReference type="EMBL" id="CAD7574310.1"/>
    </source>
</evidence>
<protein>
    <submittedName>
        <fullName evidence="5">(California timema) hypothetical protein</fullName>
    </submittedName>
</protein>
<name>A0A7R9J807_TIMCA</name>
<dbReference type="EMBL" id="OE182263">
    <property type="protein sequence ID" value="CAD7574310.1"/>
    <property type="molecule type" value="Genomic_DNA"/>
</dbReference>
<evidence type="ECO:0000256" key="3">
    <source>
        <dbReference type="ARBA" id="ARBA00022741"/>
    </source>
</evidence>
<dbReference type="Gene3D" id="3.40.50.620">
    <property type="entry name" value="HUPs"/>
    <property type="match status" value="1"/>
</dbReference>
<evidence type="ECO:0000256" key="4">
    <source>
        <dbReference type="ARBA" id="ARBA00022840"/>
    </source>
</evidence>
<dbReference type="PANTHER" id="PTHR23293">
    <property type="entry name" value="FAD SYNTHETASE-RELATED FMN ADENYLYLTRANSFERASE"/>
    <property type="match status" value="1"/>
</dbReference>
<proteinExistence type="predicted"/>
<dbReference type="GO" id="GO:0006747">
    <property type="term" value="P:FAD biosynthetic process"/>
    <property type="evidence" value="ECO:0007669"/>
    <property type="project" value="TreeGrafter"/>
</dbReference>
<reference evidence="5" key="1">
    <citation type="submission" date="2020-11" db="EMBL/GenBank/DDBJ databases">
        <authorList>
            <person name="Tran Van P."/>
        </authorList>
    </citation>
    <scope>NUCLEOTIDE SEQUENCE</scope>
</reference>
<sequence length="305" mass="34081">MNKPLSCECLDYRPAEMCVYFDGSLESTVTLHLYYALLSKLSWSTKIQAMNVTDTKPSQQFETYIQETCDRYNLDICTFHCPVEEGITALVTKNQTIKVIIQGHRSSNQKQKEVLVVVLAEELHESTTEPSPSRASCEPGFDRCGIAQFAAMLSFAIHDINEGLVKAMKARNASLEAKMEANNKSLTAEINRTLRVDRKALEARGLEYIVEGRLPNLSGKFTEILIFHMRQVVDVLIGQSFSTAEQIAASIPYSSPSLHPLLLPYLLIAPLSSAQSPTPSLDLHNFYSPSCTLISFKPYDFLYPS</sequence>